<dbReference type="InterPro" id="IPR010865">
    <property type="entry name" value="DUF1499"/>
</dbReference>
<organism evidence="1 2">
    <name type="scientific">Pacificimonas flava</name>
    <dbReference type="NCBI Taxonomy" id="1234595"/>
    <lineage>
        <taxon>Bacteria</taxon>
        <taxon>Pseudomonadati</taxon>
        <taxon>Pseudomonadota</taxon>
        <taxon>Alphaproteobacteria</taxon>
        <taxon>Sphingomonadales</taxon>
        <taxon>Sphingosinicellaceae</taxon>
        <taxon>Pacificimonas</taxon>
    </lineage>
</organism>
<dbReference type="EMBL" id="AMRV01000005">
    <property type="protein sequence ID" value="EMD82765.1"/>
    <property type="molecule type" value="Genomic_DNA"/>
</dbReference>
<proteinExistence type="predicted"/>
<accession>M2SBL9</accession>
<dbReference type="AlphaFoldDB" id="M2SBL9"/>
<protein>
    <recommendedName>
        <fullName evidence="3">DUF1499 domain-containing protein</fullName>
    </recommendedName>
</protein>
<dbReference type="Proteomes" id="UP000011717">
    <property type="component" value="Unassembled WGS sequence"/>
</dbReference>
<sequence length="136" mass="14895">MLNDITTDLTDPPRFVLQRNGPAHFDPAKTAAHRDAYPGLAGGAVLAMPRDEAFRRAVEACEAAGWHIVARDLGAGQIEAVATTRLLRFKDDIAVRLRSAGDGRTQVDMRSRSRVGRSDLGTNARRIRRFLSQLTG</sequence>
<dbReference type="Pfam" id="PF07386">
    <property type="entry name" value="DUF1499"/>
    <property type="match status" value="1"/>
</dbReference>
<evidence type="ECO:0000313" key="2">
    <source>
        <dbReference type="Proteomes" id="UP000011717"/>
    </source>
</evidence>
<evidence type="ECO:0008006" key="3">
    <source>
        <dbReference type="Google" id="ProtNLM"/>
    </source>
</evidence>
<gene>
    <name evidence="1" type="ORF">C725_1805</name>
</gene>
<name>M2SBL9_9SPHN</name>
<evidence type="ECO:0000313" key="1">
    <source>
        <dbReference type="EMBL" id="EMD82765.1"/>
    </source>
</evidence>
<keyword evidence="2" id="KW-1185">Reference proteome</keyword>
<dbReference type="OrthoDB" id="1523552at2"/>
<comment type="caution">
    <text evidence="1">The sequence shown here is derived from an EMBL/GenBank/DDBJ whole genome shotgun (WGS) entry which is preliminary data.</text>
</comment>
<reference evidence="1 2" key="1">
    <citation type="journal article" date="2013" name="Genome Announc.">
        <title>Draft Genome Sequence of Strain JLT2015T, Belonging to the Family Sphingomonadaceae of the Alphaproteobacteria.</title>
        <authorList>
            <person name="Tang K."/>
            <person name="Liu K."/>
            <person name="Li S."/>
            <person name="Jiao N."/>
        </authorList>
    </citation>
    <scope>NUCLEOTIDE SEQUENCE [LARGE SCALE GENOMIC DNA]</scope>
    <source>
        <strain evidence="1 2">JLT2015</strain>
    </source>
</reference>
<dbReference type="RefSeq" id="WP_008602043.1">
    <property type="nucleotide sequence ID" value="NZ_AMRV01000005.1"/>
</dbReference>
<dbReference type="PATRIC" id="fig|1234595.3.peg.1808"/>